<comment type="caution">
    <text evidence="2">The sequence shown here is derived from an EMBL/GenBank/DDBJ whole genome shotgun (WGS) entry which is preliminary data.</text>
</comment>
<proteinExistence type="predicted"/>
<protein>
    <submittedName>
        <fullName evidence="2">Uncharacterized protein</fullName>
    </submittedName>
</protein>
<evidence type="ECO:0000256" key="1">
    <source>
        <dbReference type="SAM" id="Coils"/>
    </source>
</evidence>
<gene>
    <name evidence="2" type="ORF">KOW79_010934</name>
</gene>
<reference evidence="2 3" key="1">
    <citation type="submission" date="2021-06" db="EMBL/GenBank/DDBJ databases">
        <title>Chromosome-level genome assembly of the red-tail catfish (Hemibagrus wyckioides).</title>
        <authorList>
            <person name="Shao F."/>
        </authorList>
    </citation>
    <scope>NUCLEOTIDE SEQUENCE [LARGE SCALE GENOMIC DNA]</scope>
    <source>
        <strain evidence="2">EC202008001</strain>
        <tissue evidence="2">Blood</tissue>
    </source>
</reference>
<sequence>MEWTFIRLYSSDLYKIVLKNTGEAVIIPLKGGISSLNEVCQALIEADVDPITGKCSNYDYIRQQIVQAHQFLEQSEQAASSGLQSLDENLERLIQDEMQLNWKMNEINQTLDQLGTEQDSNEKLLREYQRITGVGTGLFNILIIGWNNNKRKVTYYKSKISQTERHLSQKDDELKQTHEEVQKMRKLVEFVTEFQEKVRSAVNLLGILSGKVIVAEHQTRRFILQEHVIKMMEDVMKAIEQITGNELLYGNDLPRLINQMKDNNQHLATICASENSSN</sequence>
<evidence type="ECO:0000313" key="2">
    <source>
        <dbReference type="EMBL" id="KAG7326009.1"/>
    </source>
</evidence>
<organism evidence="2 3">
    <name type="scientific">Hemibagrus wyckioides</name>
    <dbReference type="NCBI Taxonomy" id="337641"/>
    <lineage>
        <taxon>Eukaryota</taxon>
        <taxon>Metazoa</taxon>
        <taxon>Chordata</taxon>
        <taxon>Craniata</taxon>
        <taxon>Vertebrata</taxon>
        <taxon>Euteleostomi</taxon>
        <taxon>Actinopterygii</taxon>
        <taxon>Neopterygii</taxon>
        <taxon>Teleostei</taxon>
        <taxon>Ostariophysi</taxon>
        <taxon>Siluriformes</taxon>
        <taxon>Bagridae</taxon>
        <taxon>Hemibagrus</taxon>
    </lineage>
</organism>
<keyword evidence="1" id="KW-0175">Coiled coil</keyword>
<dbReference type="Proteomes" id="UP000824219">
    <property type="component" value="Linkage Group LG12"/>
</dbReference>
<dbReference type="OrthoDB" id="10260387at2759"/>
<feature type="coiled-coil region" evidence="1">
    <location>
        <begin position="160"/>
        <end position="187"/>
    </location>
</feature>
<evidence type="ECO:0000313" key="3">
    <source>
        <dbReference type="Proteomes" id="UP000824219"/>
    </source>
</evidence>
<dbReference type="EMBL" id="JAHKSW010000012">
    <property type="protein sequence ID" value="KAG7326009.1"/>
    <property type="molecule type" value="Genomic_DNA"/>
</dbReference>
<keyword evidence="3" id="KW-1185">Reference proteome</keyword>
<name>A0A9D3NPX8_9TELE</name>
<accession>A0A9D3NPX8</accession>
<dbReference type="AlphaFoldDB" id="A0A9D3NPX8"/>